<dbReference type="PANTHER" id="PTHR10513:SF46">
    <property type="entry name" value="DEOXYGUANOSINE KINASE"/>
    <property type="match status" value="1"/>
</dbReference>
<dbReference type="InterPro" id="IPR050566">
    <property type="entry name" value="Deoxyribonucleoside_kinase"/>
</dbReference>
<dbReference type="PIRSF" id="PIRSF000705">
    <property type="entry name" value="DNK"/>
    <property type="match status" value="1"/>
</dbReference>
<evidence type="ECO:0000256" key="1">
    <source>
        <dbReference type="PIRSR" id="PIRSR000705-1"/>
    </source>
</evidence>
<keyword evidence="4" id="KW-0418">Kinase</keyword>
<dbReference type="PANTHER" id="PTHR10513">
    <property type="entry name" value="DEOXYNUCLEOSIDE KINASE"/>
    <property type="match status" value="1"/>
</dbReference>
<comment type="caution">
    <text evidence="4">The sequence shown here is derived from an EMBL/GenBank/DDBJ whole genome shotgun (WGS) entry which is preliminary data.</text>
</comment>
<dbReference type="GO" id="GO:0019136">
    <property type="term" value="F:deoxynucleoside kinase activity"/>
    <property type="evidence" value="ECO:0007669"/>
    <property type="project" value="InterPro"/>
</dbReference>
<keyword evidence="4" id="KW-0808">Transferase</keyword>
<organism evidence="4 5">
    <name type="scientific">SAR92 bacterium BACL26 MAG-121220-bin70</name>
    <dbReference type="NCBI Taxonomy" id="1655626"/>
    <lineage>
        <taxon>Bacteria</taxon>
        <taxon>Pseudomonadati</taxon>
        <taxon>Pseudomonadota</taxon>
        <taxon>Gammaproteobacteria</taxon>
        <taxon>Cellvibrionales</taxon>
        <taxon>Porticoccaceae</taxon>
        <taxon>SAR92 clade</taxon>
    </lineage>
</organism>
<dbReference type="Proteomes" id="UP000051213">
    <property type="component" value="Unassembled WGS sequence"/>
</dbReference>
<dbReference type="AlphaFoldDB" id="A0A0R2U3Y8"/>
<dbReference type="InterPro" id="IPR027417">
    <property type="entry name" value="P-loop_NTPase"/>
</dbReference>
<proteinExistence type="predicted"/>
<feature type="binding site" evidence="2">
    <location>
        <begin position="152"/>
        <end position="156"/>
    </location>
    <ligand>
        <name>ATP</name>
        <dbReference type="ChEBI" id="CHEBI:30616"/>
    </ligand>
</feature>
<keyword evidence="2" id="KW-0067">ATP-binding</keyword>
<evidence type="ECO:0000259" key="3">
    <source>
        <dbReference type="Pfam" id="PF01712"/>
    </source>
</evidence>
<feature type="domain" description="Deoxynucleoside kinase" evidence="3">
    <location>
        <begin position="22"/>
        <end position="212"/>
    </location>
</feature>
<feature type="active site" description="Proton acceptor" evidence="1">
    <location>
        <position position="100"/>
    </location>
</feature>
<dbReference type="Pfam" id="PF01712">
    <property type="entry name" value="dNK"/>
    <property type="match status" value="1"/>
</dbReference>
<keyword evidence="2" id="KW-0547">Nucleotide-binding</keyword>
<feature type="binding site" evidence="2">
    <location>
        <begin position="26"/>
        <end position="34"/>
    </location>
    <ligand>
        <name>ATP</name>
        <dbReference type="ChEBI" id="CHEBI:30616"/>
    </ligand>
</feature>
<protein>
    <submittedName>
        <fullName evidence="4">Deoxyadenosine kinase</fullName>
    </submittedName>
</protein>
<dbReference type="GO" id="GO:0005737">
    <property type="term" value="C:cytoplasm"/>
    <property type="evidence" value="ECO:0007669"/>
    <property type="project" value="TreeGrafter"/>
</dbReference>
<name>A0A0R2U3Y8_9GAMM</name>
<dbReference type="CDD" id="cd01673">
    <property type="entry name" value="dNK"/>
    <property type="match status" value="1"/>
</dbReference>
<dbReference type="InterPro" id="IPR031314">
    <property type="entry name" value="DNK_dom"/>
</dbReference>
<dbReference type="SUPFAM" id="SSF52540">
    <property type="entry name" value="P-loop containing nucleoside triphosphate hydrolases"/>
    <property type="match status" value="1"/>
</dbReference>
<dbReference type="Gene3D" id="3.40.50.300">
    <property type="entry name" value="P-loop containing nucleotide triphosphate hydrolases"/>
    <property type="match status" value="1"/>
</dbReference>
<dbReference type="EMBL" id="LICA01000171">
    <property type="protein sequence ID" value="KRO94191.1"/>
    <property type="molecule type" value="Genomic_DNA"/>
</dbReference>
<evidence type="ECO:0000256" key="2">
    <source>
        <dbReference type="PIRSR" id="PIRSR000705-3"/>
    </source>
</evidence>
<dbReference type="GO" id="GO:0005524">
    <property type="term" value="F:ATP binding"/>
    <property type="evidence" value="ECO:0007669"/>
    <property type="project" value="UniProtKB-KW"/>
</dbReference>
<sequence length="235" mass="27240">MEESLFKNLDIEISDASLPGYIAVEGPIGVGKTTLAKRLAASFNYETLLEEAETNPFLERFYRDRRTHALSVQLHFLFQRLQKLQALRQGDIFQQVRVSDFLIEKDPLFARVTLDDDEYRLYQTVYDNIITDLPKPDLVIYLQAPTATLYERLQTRGNAIEKPIEQSYLQQLNDAYTQFFYHYDDTPLLIVNTSAINLAKGEDDYQNLVRYILQTKSGRHYYNPHSLEGKLALSS</sequence>
<gene>
    <name evidence="4" type="ORF">ABS24_00030</name>
</gene>
<accession>A0A0R2U3Y8</accession>
<reference evidence="4 5" key="1">
    <citation type="submission" date="2015-10" db="EMBL/GenBank/DDBJ databases">
        <title>Metagenome-Assembled Genomes uncover a global brackish microbiome.</title>
        <authorList>
            <person name="Hugerth L.W."/>
            <person name="Larsson J."/>
            <person name="Alneberg J."/>
            <person name="Lindh M.V."/>
            <person name="Legrand C."/>
            <person name="Pinhassi J."/>
            <person name="Andersson A.F."/>
        </authorList>
    </citation>
    <scope>NUCLEOTIDE SEQUENCE [LARGE SCALE GENOMIC DNA]</scope>
    <source>
        <strain evidence="4">BACL26 MAG-121220-bin70</strain>
    </source>
</reference>
<evidence type="ECO:0000313" key="4">
    <source>
        <dbReference type="EMBL" id="KRO94191.1"/>
    </source>
</evidence>
<evidence type="ECO:0000313" key="5">
    <source>
        <dbReference type="Proteomes" id="UP000051213"/>
    </source>
</evidence>
<dbReference type="InterPro" id="IPR002624">
    <property type="entry name" value="DCK/DGK"/>
</dbReference>